<dbReference type="GO" id="GO:0051301">
    <property type="term" value="P:cell division"/>
    <property type="evidence" value="ECO:0007669"/>
    <property type="project" value="UniProtKB-KW"/>
</dbReference>
<gene>
    <name evidence="3" type="ORF">ACFSUF_10245</name>
</gene>
<sequence>MAGYIHGNLAVERKQPKVTRVKEQTRIVVRKKISTQERLLLMFAIAVGVLVAGAIILRYAQIYEMNLQLQKVEKDIKVLQTENSKMRLKLEAMMNPKELEQRAKAQGFVEGTDKSEELIMPETKASSEVAITE</sequence>
<keyword evidence="3" id="KW-0132">Cell division</keyword>
<keyword evidence="4" id="KW-1185">Reference proteome</keyword>
<evidence type="ECO:0000256" key="1">
    <source>
        <dbReference type="SAM" id="Coils"/>
    </source>
</evidence>
<proteinExistence type="predicted"/>
<evidence type="ECO:0000313" key="4">
    <source>
        <dbReference type="Proteomes" id="UP001597541"/>
    </source>
</evidence>
<evidence type="ECO:0000313" key="3">
    <source>
        <dbReference type="EMBL" id="MFD2612801.1"/>
    </source>
</evidence>
<feature type="transmembrane region" description="Helical" evidence="2">
    <location>
        <begin position="39"/>
        <end position="60"/>
    </location>
</feature>
<dbReference type="Proteomes" id="UP001597541">
    <property type="component" value="Unassembled WGS sequence"/>
</dbReference>
<keyword evidence="2" id="KW-0472">Membrane</keyword>
<accession>A0ABW5PD08</accession>
<keyword evidence="3" id="KW-0131">Cell cycle</keyword>
<keyword evidence="2" id="KW-0812">Transmembrane</keyword>
<evidence type="ECO:0000256" key="2">
    <source>
        <dbReference type="SAM" id="Phobius"/>
    </source>
</evidence>
<organism evidence="3 4">
    <name type="scientific">Paenibacillus gansuensis</name>
    <dbReference type="NCBI Taxonomy" id="306542"/>
    <lineage>
        <taxon>Bacteria</taxon>
        <taxon>Bacillati</taxon>
        <taxon>Bacillota</taxon>
        <taxon>Bacilli</taxon>
        <taxon>Bacillales</taxon>
        <taxon>Paenibacillaceae</taxon>
        <taxon>Paenibacillus</taxon>
    </lineage>
</organism>
<protein>
    <submittedName>
        <fullName evidence="3">Cell division protein FtsL</fullName>
    </submittedName>
</protein>
<feature type="coiled-coil region" evidence="1">
    <location>
        <begin position="62"/>
        <end position="89"/>
    </location>
</feature>
<comment type="caution">
    <text evidence="3">The sequence shown here is derived from an EMBL/GenBank/DDBJ whole genome shotgun (WGS) entry which is preliminary data.</text>
</comment>
<reference evidence="4" key="1">
    <citation type="journal article" date="2019" name="Int. J. Syst. Evol. Microbiol.">
        <title>The Global Catalogue of Microorganisms (GCM) 10K type strain sequencing project: providing services to taxonomists for standard genome sequencing and annotation.</title>
        <authorList>
            <consortium name="The Broad Institute Genomics Platform"/>
            <consortium name="The Broad Institute Genome Sequencing Center for Infectious Disease"/>
            <person name="Wu L."/>
            <person name="Ma J."/>
        </authorList>
    </citation>
    <scope>NUCLEOTIDE SEQUENCE [LARGE SCALE GENOMIC DNA]</scope>
    <source>
        <strain evidence="4">KCTC 3950</strain>
    </source>
</reference>
<keyword evidence="2" id="KW-1133">Transmembrane helix</keyword>
<name>A0ABW5PD08_9BACL</name>
<keyword evidence="1" id="KW-0175">Coiled coil</keyword>
<dbReference type="EMBL" id="JBHUME010000007">
    <property type="protein sequence ID" value="MFD2612801.1"/>
    <property type="molecule type" value="Genomic_DNA"/>
</dbReference>
<dbReference type="RefSeq" id="WP_377602603.1">
    <property type="nucleotide sequence ID" value="NZ_JBHUME010000007.1"/>
</dbReference>